<dbReference type="Gene3D" id="1.20.1300.10">
    <property type="entry name" value="Fumarate reductase/succinate dehydrogenase, transmembrane subunit"/>
    <property type="match status" value="1"/>
</dbReference>
<dbReference type="SUPFAM" id="SSF81343">
    <property type="entry name" value="Fumarate reductase respiratory complex transmembrane subunits"/>
    <property type="match status" value="1"/>
</dbReference>
<evidence type="ECO:0000256" key="13">
    <source>
        <dbReference type="ARBA" id="ARBA00022989"/>
    </source>
</evidence>
<evidence type="ECO:0000256" key="9">
    <source>
        <dbReference type="ARBA" id="ARBA00022617"/>
    </source>
</evidence>
<dbReference type="InterPro" id="IPR014312">
    <property type="entry name" value="Succ_DH_anchor"/>
</dbReference>
<dbReference type="EMBL" id="CP117411">
    <property type="protein sequence ID" value="WCT72997.1"/>
    <property type="molecule type" value="Genomic_DNA"/>
</dbReference>
<evidence type="ECO:0000256" key="14">
    <source>
        <dbReference type="ARBA" id="ARBA00023004"/>
    </source>
</evidence>
<keyword evidence="14" id="KW-0408">Iron</keyword>
<keyword evidence="18" id="KW-1185">Reference proteome</keyword>
<accession>A0ABY7TIE6</accession>
<evidence type="ECO:0000256" key="2">
    <source>
        <dbReference type="ARBA" id="ARBA00004050"/>
    </source>
</evidence>
<comment type="subcellular location">
    <subcellularLocation>
        <location evidence="3">Membrane</location>
        <topology evidence="3">Multi-pass membrane protein</topology>
    </subcellularLocation>
</comment>
<keyword evidence="10 16" id="KW-0812">Transmembrane</keyword>
<reference evidence="17 18" key="1">
    <citation type="submission" date="2023-02" db="EMBL/GenBank/DDBJ databases">
        <title>Genome sequence of Sphingomonas naphthae.</title>
        <authorList>
            <person name="Kim S."/>
            <person name="Heo J."/>
            <person name="Kwon S.-W."/>
        </authorList>
    </citation>
    <scope>NUCLEOTIDE SEQUENCE [LARGE SCALE GENOMIC DNA]</scope>
    <source>
        <strain evidence="17 18">KACC 18716</strain>
    </source>
</reference>
<keyword evidence="9" id="KW-0349">Heme</keyword>
<dbReference type="RefSeq" id="WP_273686971.1">
    <property type="nucleotide sequence ID" value="NZ_CP117411.1"/>
</dbReference>
<dbReference type="InterPro" id="IPR034804">
    <property type="entry name" value="SQR/QFR_C/D"/>
</dbReference>
<evidence type="ECO:0000256" key="4">
    <source>
        <dbReference type="ARBA" id="ARBA00005163"/>
    </source>
</evidence>
<comment type="function">
    <text evidence="2">Membrane-anchoring subunit of succinate dehydrogenase (SDH).</text>
</comment>
<evidence type="ECO:0000256" key="3">
    <source>
        <dbReference type="ARBA" id="ARBA00004141"/>
    </source>
</evidence>
<evidence type="ECO:0000256" key="5">
    <source>
        <dbReference type="ARBA" id="ARBA00011558"/>
    </source>
</evidence>
<evidence type="ECO:0000256" key="1">
    <source>
        <dbReference type="ARBA" id="ARBA00001971"/>
    </source>
</evidence>
<gene>
    <name evidence="17" type="primary">sdhD</name>
    <name evidence="17" type="ORF">PQ455_15355</name>
</gene>
<feature type="transmembrane region" description="Helical" evidence="16">
    <location>
        <begin position="65"/>
        <end position="84"/>
    </location>
</feature>
<protein>
    <recommendedName>
        <fullName evidence="6">Succinate dehydrogenase hydrophobic membrane anchor subunit</fullName>
    </recommendedName>
</protein>
<keyword evidence="7" id="KW-0813">Transport</keyword>
<evidence type="ECO:0000256" key="7">
    <source>
        <dbReference type="ARBA" id="ARBA00022448"/>
    </source>
</evidence>
<evidence type="ECO:0000256" key="6">
    <source>
        <dbReference type="ARBA" id="ARBA00019425"/>
    </source>
</evidence>
<evidence type="ECO:0000313" key="18">
    <source>
        <dbReference type="Proteomes" id="UP001220395"/>
    </source>
</evidence>
<keyword evidence="13 16" id="KW-1133">Transmembrane helix</keyword>
<evidence type="ECO:0000256" key="10">
    <source>
        <dbReference type="ARBA" id="ARBA00022692"/>
    </source>
</evidence>
<dbReference type="NCBIfam" id="TIGR02968">
    <property type="entry name" value="succ_dehyd_anc"/>
    <property type="match status" value="1"/>
</dbReference>
<keyword evidence="15 16" id="KW-0472">Membrane</keyword>
<comment type="subunit">
    <text evidence="5">Part of an enzyme complex containing four subunits: a flavoprotein, an iron-sulfur protein, plus two membrane-anchoring proteins, SdhC and SdhD.</text>
</comment>
<dbReference type="CDD" id="cd03495">
    <property type="entry name" value="SQR_TypeC_SdhD_like"/>
    <property type="match status" value="1"/>
</dbReference>
<dbReference type="Pfam" id="PF01127">
    <property type="entry name" value="Sdh_cyt"/>
    <property type="match status" value="1"/>
</dbReference>
<dbReference type="InterPro" id="IPR000701">
    <property type="entry name" value="SuccDH_FuR_B_TM-su"/>
</dbReference>
<organism evidence="17 18">
    <name type="scientific">Sphingomonas naphthae</name>
    <dbReference type="NCBI Taxonomy" id="1813468"/>
    <lineage>
        <taxon>Bacteria</taxon>
        <taxon>Pseudomonadati</taxon>
        <taxon>Pseudomonadota</taxon>
        <taxon>Alphaproteobacteria</taxon>
        <taxon>Sphingomonadales</taxon>
        <taxon>Sphingomonadaceae</taxon>
        <taxon>Sphingomonas</taxon>
    </lineage>
</organism>
<evidence type="ECO:0000313" key="17">
    <source>
        <dbReference type="EMBL" id="WCT72997.1"/>
    </source>
</evidence>
<feature type="transmembrane region" description="Helical" evidence="16">
    <location>
        <begin position="104"/>
        <end position="130"/>
    </location>
</feature>
<keyword evidence="12" id="KW-0249">Electron transport</keyword>
<sequence length="135" mass="14500">MGNGTGIGRVRGLGSAKHGASHWWRQRLTAGGNLLLVTWFVFSLFRLPLVDPATGALSHKVIVEWLSSPYVAVALLLMTINVFAHLKMGLQVFIEDYTHDQSRIAALVVLTLYSVAAGALAVFSILKIAFGGVPA</sequence>
<evidence type="ECO:0000256" key="12">
    <source>
        <dbReference type="ARBA" id="ARBA00022982"/>
    </source>
</evidence>
<name>A0ABY7TIE6_9SPHN</name>
<comment type="pathway">
    <text evidence="4">Carbohydrate metabolism; tricarboxylic acid cycle.</text>
</comment>
<comment type="cofactor">
    <cofactor evidence="1">
        <name>heme</name>
        <dbReference type="ChEBI" id="CHEBI:30413"/>
    </cofactor>
</comment>
<keyword evidence="11" id="KW-0479">Metal-binding</keyword>
<keyword evidence="8" id="KW-0816">Tricarboxylic acid cycle</keyword>
<evidence type="ECO:0000256" key="16">
    <source>
        <dbReference type="SAM" id="Phobius"/>
    </source>
</evidence>
<dbReference type="Proteomes" id="UP001220395">
    <property type="component" value="Chromosome"/>
</dbReference>
<feature type="transmembrane region" description="Helical" evidence="16">
    <location>
        <begin position="28"/>
        <end position="45"/>
    </location>
</feature>
<evidence type="ECO:0000256" key="15">
    <source>
        <dbReference type="ARBA" id="ARBA00023136"/>
    </source>
</evidence>
<evidence type="ECO:0000256" key="8">
    <source>
        <dbReference type="ARBA" id="ARBA00022532"/>
    </source>
</evidence>
<proteinExistence type="predicted"/>
<evidence type="ECO:0000256" key="11">
    <source>
        <dbReference type="ARBA" id="ARBA00022723"/>
    </source>
</evidence>